<dbReference type="STRING" id="218851.A0A2G5E567"/>
<dbReference type="GO" id="GO:0016020">
    <property type="term" value="C:membrane"/>
    <property type="evidence" value="ECO:0007669"/>
    <property type="project" value="InterPro"/>
</dbReference>
<evidence type="ECO:0000256" key="2">
    <source>
        <dbReference type="ARBA" id="ARBA00022676"/>
    </source>
</evidence>
<comment type="subcellular location">
    <subcellularLocation>
        <location evidence="1">Endomembrane system</location>
    </subcellularLocation>
</comment>
<dbReference type="GO" id="GO:0071555">
    <property type="term" value="P:cell wall organization"/>
    <property type="evidence" value="ECO:0007669"/>
    <property type="project" value="UniProtKB-KW"/>
</dbReference>
<protein>
    <recommendedName>
        <fullName evidence="9">DNA helicase Pif1-like 2B domain-containing protein</fullName>
    </recommendedName>
</protein>
<organism evidence="10 11">
    <name type="scientific">Aquilegia coerulea</name>
    <name type="common">Rocky mountain columbine</name>
    <dbReference type="NCBI Taxonomy" id="218851"/>
    <lineage>
        <taxon>Eukaryota</taxon>
        <taxon>Viridiplantae</taxon>
        <taxon>Streptophyta</taxon>
        <taxon>Embryophyta</taxon>
        <taxon>Tracheophyta</taxon>
        <taxon>Spermatophyta</taxon>
        <taxon>Magnoliopsida</taxon>
        <taxon>Ranunculales</taxon>
        <taxon>Ranunculaceae</taxon>
        <taxon>Thalictroideae</taxon>
        <taxon>Aquilegia</taxon>
    </lineage>
</organism>
<dbReference type="Proteomes" id="UP000230069">
    <property type="component" value="Unassembled WGS sequence"/>
</dbReference>
<keyword evidence="5 8" id="KW-1133">Transmembrane helix</keyword>
<dbReference type="AlphaFoldDB" id="A0A2G5E567"/>
<keyword evidence="7" id="KW-0961">Cell wall biogenesis/degradation</keyword>
<keyword evidence="11" id="KW-1185">Reference proteome</keyword>
<feature type="domain" description="DNA helicase Pif1-like 2B" evidence="9">
    <location>
        <begin position="226"/>
        <end position="267"/>
    </location>
</feature>
<evidence type="ECO:0000256" key="3">
    <source>
        <dbReference type="ARBA" id="ARBA00022679"/>
    </source>
</evidence>
<keyword evidence="3" id="KW-0808">Transferase</keyword>
<keyword evidence="2" id="KW-0328">Glycosyltransferase</keyword>
<feature type="transmembrane region" description="Helical" evidence="8">
    <location>
        <begin position="610"/>
        <end position="627"/>
    </location>
</feature>
<dbReference type="GO" id="GO:0030244">
    <property type="term" value="P:cellulose biosynthetic process"/>
    <property type="evidence" value="ECO:0007669"/>
    <property type="project" value="InterPro"/>
</dbReference>
<dbReference type="GO" id="GO:0012505">
    <property type="term" value="C:endomembrane system"/>
    <property type="evidence" value="ECO:0007669"/>
    <property type="project" value="UniProtKB-SubCell"/>
</dbReference>
<dbReference type="FunCoup" id="A0A2G5E567">
    <property type="interactions" value="360"/>
</dbReference>
<accession>A0A2G5E567</accession>
<name>A0A2G5E567_AQUCA</name>
<evidence type="ECO:0000256" key="8">
    <source>
        <dbReference type="SAM" id="Phobius"/>
    </source>
</evidence>
<feature type="transmembrane region" description="Helical" evidence="8">
    <location>
        <begin position="733"/>
        <end position="754"/>
    </location>
</feature>
<dbReference type="InterPro" id="IPR049163">
    <property type="entry name" value="Pif1-like_2B_dom"/>
</dbReference>
<feature type="transmembrane region" description="Helical" evidence="8">
    <location>
        <begin position="648"/>
        <end position="667"/>
    </location>
</feature>
<evidence type="ECO:0000256" key="1">
    <source>
        <dbReference type="ARBA" id="ARBA00004308"/>
    </source>
</evidence>
<dbReference type="InterPro" id="IPR027417">
    <property type="entry name" value="P-loop_NTPase"/>
</dbReference>
<dbReference type="InterPro" id="IPR005150">
    <property type="entry name" value="Cellulose_synth"/>
</dbReference>
<keyword evidence="4 8" id="KW-0812">Transmembrane</keyword>
<evidence type="ECO:0000256" key="6">
    <source>
        <dbReference type="ARBA" id="ARBA00023136"/>
    </source>
</evidence>
<evidence type="ECO:0000313" key="11">
    <source>
        <dbReference type="Proteomes" id="UP000230069"/>
    </source>
</evidence>
<dbReference type="PANTHER" id="PTHR13301">
    <property type="entry name" value="X-BOX TRANSCRIPTION FACTOR-RELATED"/>
    <property type="match status" value="1"/>
</dbReference>
<dbReference type="GO" id="GO:0016760">
    <property type="term" value="F:cellulose synthase (UDP-forming) activity"/>
    <property type="evidence" value="ECO:0007669"/>
    <property type="project" value="InterPro"/>
</dbReference>
<evidence type="ECO:0000256" key="7">
    <source>
        <dbReference type="ARBA" id="ARBA00023316"/>
    </source>
</evidence>
<proteinExistence type="predicted"/>
<evidence type="ECO:0000313" key="10">
    <source>
        <dbReference type="EMBL" id="PIA50904.1"/>
    </source>
</evidence>
<dbReference type="Pfam" id="PF03552">
    <property type="entry name" value="Cellulose_synt"/>
    <property type="match status" value="2"/>
</dbReference>
<evidence type="ECO:0000259" key="9">
    <source>
        <dbReference type="Pfam" id="PF21530"/>
    </source>
</evidence>
<feature type="transmembrane region" description="Helical" evidence="8">
    <location>
        <begin position="699"/>
        <end position="721"/>
    </location>
</feature>
<dbReference type="SUPFAM" id="SSF52540">
    <property type="entry name" value="P-loop containing nucleoside triphosphate hydrolases"/>
    <property type="match status" value="1"/>
</dbReference>
<sequence length="808" mass="89843">MDLLSKAKTFVVMGTSTLTTSELGTTLYTDQQRIRHNPLHRPAALLNDVIIFCKRRLWLWQPSTQTSSELGTTLYSICGFICQILRIQISRHSWQSYVYNIFNYPYFSFHILSFTASNIKLSNCFSQVGTTPADEMELPAPINHRKNLQALLASVYPALNVPGIATASFLRDRAILAPRNDDVKEINQTSLEMFPGQHIEYLAADVAIEQENEQPHLVPSYPTDTLNSLDPSSLPPFLLMLKIGAPIMLLRNIAPKDGLCNGVRLIVKRCATRVIEAIILTGDKAGNTVFIPRITLTPFVAELAIPMSIYGVRVSGVMTNSPFMLNVDCDMFANNAQVVLHAMCLLLGSENEREIAYVQCPQHFYGGIKDDPFGASSLIVLQECLESEESKDLSMEEPVAFIEEMLFTGYHQMMQRYKERTTLAMGSKKKEAIRAKFGCSAQVVKSASQTLFGSHEKLNCPNDITRSLKIATQVADCSYESDTLWGTKIGWLYGSTAEDVLTGLQIHARGWRSAYLSPERSAFLGCAPFAGPAVMTQQKRWATGLLEVLFSKNSPILATIKANLKFRQCLSYLYINIWGLRSIPELCYVVLPAYCLLPNTYIFPKVSENAFWIAISLVAIYNLTTLSEYLHCGFSVKVWWNNQRMSRITATTAWLFGVLSVVLKLIGQSDTVFEITRKDQGDDGTNTNPGQFTFDDSPVFVPGTALVLLHVTALVLWSLGIHSHGQTALGAGLGEVICSLLVLLNFLPFLLGFFGKGSYGIHSLINNLYISGFGGTLRSLLQKGFHGLRFVGESLIGFFVTRMFSRTE</sequence>
<feature type="transmembrane region" description="Helical" evidence="8">
    <location>
        <begin position="760"/>
        <end position="781"/>
    </location>
</feature>
<dbReference type="EMBL" id="KZ305028">
    <property type="protein sequence ID" value="PIA50904.1"/>
    <property type="molecule type" value="Genomic_DNA"/>
</dbReference>
<gene>
    <name evidence="10" type="ORF">AQUCO_01100013v1</name>
</gene>
<dbReference type="InParanoid" id="A0A2G5E567"/>
<evidence type="ECO:0000256" key="5">
    <source>
        <dbReference type="ARBA" id="ARBA00022989"/>
    </source>
</evidence>
<dbReference type="Pfam" id="PF21530">
    <property type="entry name" value="Pif1_2B_dom"/>
    <property type="match status" value="1"/>
</dbReference>
<reference evidence="10 11" key="1">
    <citation type="submission" date="2017-09" db="EMBL/GenBank/DDBJ databases">
        <title>WGS assembly of Aquilegia coerulea Goldsmith.</title>
        <authorList>
            <person name="Hodges S."/>
            <person name="Kramer E."/>
            <person name="Nordborg M."/>
            <person name="Tomkins J."/>
            <person name="Borevitz J."/>
            <person name="Derieg N."/>
            <person name="Yan J."/>
            <person name="Mihaltcheva S."/>
            <person name="Hayes R.D."/>
            <person name="Rokhsar D."/>
        </authorList>
    </citation>
    <scope>NUCLEOTIDE SEQUENCE [LARGE SCALE GENOMIC DNA]</scope>
    <source>
        <strain evidence="11">cv. Goldsmith</strain>
    </source>
</reference>
<evidence type="ECO:0000256" key="4">
    <source>
        <dbReference type="ARBA" id="ARBA00022692"/>
    </source>
</evidence>
<keyword evidence="6 8" id="KW-0472">Membrane</keyword>
<dbReference type="OrthoDB" id="72851at2759"/>